<feature type="transmembrane region" description="Helical" evidence="2">
    <location>
        <begin position="98"/>
        <end position="122"/>
    </location>
</feature>
<comment type="caution">
    <text evidence="3">The sequence shown here is derived from an EMBL/GenBank/DDBJ whole genome shotgun (WGS) entry which is preliminary data.</text>
</comment>
<sequence>MQRAMILSPSSTALPRHNPTPLLRRASFTGRRAPLCAATPGGLPPVTDQDLEATSRAKPVGVEKTLTIAARMNHAWKHRCAQLMAEVMPQERGDARDWALMYTSVAVFVFMAMQMFRVYAYWYYAAGLRPIMQTFH</sequence>
<keyword evidence="2" id="KW-0812">Transmembrane</keyword>
<gene>
    <name evidence="3" type="ORF">CVIRNUC_006267</name>
</gene>
<evidence type="ECO:0000256" key="1">
    <source>
        <dbReference type="SAM" id="MobiDB-lite"/>
    </source>
</evidence>
<organism evidence="3 4">
    <name type="scientific">Coccomyxa viridis</name>
    <dbReference type="NCBI Taxonomy" id="1274662"/>
    <lineage>
        <taxon>Eukaryota</taxon>
        <taxon>Viridiplantae</taxon>
        <taxon>Chlorophyta</taxon>
        <taxon>core chlorophytes</taxon>
        <taxon>Trebouxiophyceae</taxon>
        <taxon>Trebouxiophyceae incertae sedis</taxon>
        <taxon>Coccomyxaceae</taxon>
        <taxon>Coccomyxa</taxon>
    </lineage>
</organism>
<proteinExistence type="predicted"/>
<name>A0AAV1IA36_9CHLO</name>
<evidence type="ECO:0000313" key="4">
    <source>
        <dbReference type="Proteomes" id="UP001314263"/>
    </source>
</evidence>
<accession>A0AAV1IA36</accession>
<evidence type="ECO:0000313" key="3">
    <source>
        <dbReference type="EMBL" id="CAK0783072.1"/>
    </source>
</evidence>
<evidence type="ECO:0000256" key="2">
    <source>
        <dbReference type="SAM" id="Phobius"/>
    </source>
</evidence>
<dbReference type="AlphaFoldDB" id="A0AAV1IA36"/>
<keyword evidence="2" id="KW-0472">Membrane</keyword>
<keyword evidence="2" id="KW-1133">Transmembrane helix</keyword>
<reference evidence="3 4" key="1">
    <citation type="submission" date="2023-10" db="EMBL/GenBank/DDBJ databases">
        <authorList>
            <person name="Maclean D."/>
            <person name="Macfadyen A."/>
        </authorList>
    </citation>
    <scope>NUCLEOTIDE SEQUENCE [LARGE SCALE GENOMIC DNA]</scope>
</reference>
<dbReference type="EMBL" id="CAUYUE010000008">
    <property type="protein sequence ID" value="CAK0783072.1"/>
    <property type="molecule type" value="Genomic_DNA"/>
</dbReference>
<feature type="region of interest" description="Disordered" evidence="1">
    <location>
        <begin position="1"/>
        <end position="20"/>
    </location>
</feature>
<protein>
    <submittedName>
        <fullName evidence="3">Uncharacterized protein</fullName>
    </submittedName>
</protein>
<dbReference type="Proteomes" id="UP001314263">
    <property type="component" value="Unassembled WGS sequence"/>
</dbReference>
<keyword evidence="4" id="KW-1185">Reference proteome</keyword>